<evidence type="ECO:0000313" key="3">
    <source>
        <dbReference type="Proteomes" id="UP000694044"/>
    </source>
</evidence>
<dbReference type="AlphaFoldDB" id="A0A8T1W6C5"/>
<reference evidence="2" key="1">
    <citation type="submission" date="2021-02" db="EMBL/GenBank/DDBJ databases">
        <authorList>
            <person name="Palmer J.M."/>
        </authorList>
    </citation>
    <scope>NUCLEOTIDE SEQUENCE</scope>
    <source>
        <strain evidence="2">SCRP734</strain>
    </source>
</reference>
<dbReference type="Proteomes" id="UP000694044">
    <property type="component" value="Unassembled WGS sequence"/>
</dbReference>
<keyword evidence="1" id="KW-0472">Membrane</keyword>
<dbReference type="EMBL" id="JAGDFM010000064">
    <property type="protein sequence ID" value="KAG7388228.1"/>
    <property type="molecule type" value="Genomic_DNA"/>
</dbReference>
<keyword evidence="1" id="KW-1133">Transmembrane helix</keyword>
<keyword evidence="3" id="KW-1185">Reference proteome</keyword>
<accession>A0A8T1W6C5</accession>
<comment type="caution">
    <text evidence="2">The sequence shown here is derived from an EMBL/GenBank/DDBJ whole genome shotgun (WGS) entry which is preliminary data.</text>
</comment>
<feature type="transmembrane region" description="Helical" evidence="1">
    <location>
        <begin position="126"/>
        <end position="144"/>
    </location>
</feature>
<dbReference type="OrthoDB" id="76049at2759"/>
<keyword evidence="1" id="KW-0812">Transmembrane</keyword>
<protein>
    <submittedName>
        <fullName evidence="2">Uncharacterized protein</fullName>
    </submittedName>
</protein>
<evidence type="ECO:0000256" key="1">
    <source>
        <dbReference type="SAM" id="Phobius"/>
    </source>
</evidence>
<proteinExistence type="predicted"/>
<organism evidence="2 3">
    <name type="scientific">Phytophthora pseudosyringae</name>
    <dbReference type="NCBI Taxonomy" id="221518"/>
    <lineage>
        <taxon>Eukaryota</taxon>
        <taxon>Sar</taxon>
        <taxon>Stramenopiles</taxon>
        <taxon>Oomycota</taxon>
        <taxon>Peronosporomycetes</taxon>
        <taxon>Peronosporales</taxon>
        <taxon>Peronosporaceae</taxon>
        <taxon>Phytophthora</taxon>
    </lineage>
</organism>
<evidence type="ECO:0000313" key="2">
    <source>
        <dbReference type="EMBL" id="KAG7388228.1"/>
    </source>
</evidence>
<name>A0A8T1W6C5_9STRA</name>
<gene>
    <name evidence="2" type="ORF">PHYPSEUDO_012886</name>
</gene>
<sequence length="185" mass="20056">MDELQSVGVGVALGVVIVSALAFYPGEPFDYTTDCITTTKATATKEGPPQSLPAAEVSGNQQQQQIADIEQAAQRVKIHKLQELLGMEKDKAQQLVDRAKAEAKHAITANGRSSSGCTAAGSNGAWLDRCFFIVMLGLLVWVLWQDYSINLFAVAAHMLPREAEVIRQVAAIPRGLVSQLLELWH</sequence>
<feature type="transmembrane region" description="Helical" evidence="1">
    <location>
        <begin position="6"/>
        <end position="24"/>
    </location>
</feature>